<sequence length="129" mass="14386">MSTEEIAALLTTYFDNMTAMNPEGWLGIFSEEAVIHDPVGAPPKHVHQDAQHLFKVLAHFFETIELSKDSIFFVKNGAAVKWTMQVVAKNGRHATAEGISVFEINDAGKLQTVSSYWDEAAMMMKLKDN</sequence>
<evidence type="ECO:0000313" key="2">
    <source>
        <dbReference type="EMBL" id="MEP0821134.1"/>
    </source>
</evidence>
<dbReference type="RefSeq" id="WP_190441986.1">
    <property type="nucleotide sequence ID" value="NZ_JAMPKM010000075.1"/>
</dbReference>
<dbReference type="Proteomes" id="UP001464891">
    <property type="component" value="Unassembled WGS sequence"/>
</dbReference>
<dbReference type="Pfam" id="PF12680">
    <property type="entry name" value="SnoaL_2"/>
    <property type="match status" value="1"/>
</dbReference>
<keyword evidence="3" id="KW-1185">Reference proteome</keyword>
<dbReference type="InterPro" id="IPR032710">
    <property type="entry name" value="NTF2-like_dom_sf"/>
</dbReference>
<proteinExistence type="predicted"/>
<organism evidence="2 3">
    <name type="scientific">Trichocoleus desertorum GB2-A4</name>
    <dbReference type="NCBI Taxonomy" id="2933944"/>
    <lineage>
        <taxon>Bacteria</taxon>
        <taxon>Bacillati</taxon>
        <taxon>Cyanobacteriota</taxon>
        <taxon>Cyanophyceae</taxon>
        <taxon>Leptolyngbyales</taxon>
        <taxon>Trichocoleusaceae</taxon>
        <taxon>Trichocoleus</taxon>
    </lineage>
</organism>
<reference evidence="2 3" key="1">
    <citation type="submission" date="2022-04" db="EMBL/GenBank/DDBJ databases">
        <title>Positive selection, recombination, and allopatry shape intraspecific diversity of widespread and dominant cyanobacteria.</title>
        <authorList>
            <person name="Wei J."/>
            <person name="Shu W."/>
            <person name="Hu C."/>
        </authorList>
    </citation>
    <scope>NUCLEOTIDE SEQUENCE [LARGE SCALE GENOMIC DNA]</scope>
    <source>
        <strain evidence="2 3">GB2-A4</strain>
    </source>
</reference>
<feature type="domain" description="SnoaL-like" evidence="1">
    <location>
        <begin position="11"/>
        <end position="110"/>
    </location>
</feature>
<dbReference type="Gene3D" id="3.10.450.50">
    <property type="match status" value="1"/>
</dbReference>
<protein>
    <submittedName>
        <fullName evidence="2">Nuclear transport factor 2 family protein</fullName>
    </submittedName>
</protein>
<comment type="caution">
    <text evidence="2">The sequence shown here is derived from an EMBL/GenBank/DDBJ whole genome shotgun (WGS) entry which is preliminary data.</text>
</comment>
<evidence type="ECO:0000259" key="1">
    <source>
        <dbReference type="Pfam" id="PF12680"/>
    </source>
</evidence>
<dbReference type="EMBL" id="JAMPKM010000075">
    <property type="protein sequence ID" value="MEP0821134.1"/>
    <property type="molecule type" value="Genomic_DNA"/>
</dbReference>
<evidence type="ECO:0000313" key="3">
    <source>
        <dbReference type="Proteomes" id="UP001464891"/>
    </source>
</evidence>
<gene>
    <name evidence="2" type="ORF">NC998_29265</name>
</gene>
<dbReference type="SUPFAM" id="SSF54427">
    <property type="entry name" value="NTF2-like"/>
    <property type="match status" value="1"/>
</dbReference>
<name>A0ABV0JHL8_9CYAN</name>
<dbReference type="InterPro" id="IPR037401">
    <property type="entry name" value="SnoaL-like"/>
</dbReference>
<accession>A0ABV0JHL8</accession>